<feature type="binding site" evidence="7">
    <location>
        <position position="132"/>
    </location>
    <ligand>
        <name>a 1,2-diacyl-sn-glycero-3-phospho-(1'-sn-glycerol)</name>
        <dbReference type="ChEBI" id="CHEBI:64716"/>
    </ligand>
</feature>
<feature type="transmembrane region" description="Helical" evidence="7">
    <location>
        <begin position="83"/>
        <end position="107"/>
    </location>
</feature>
<keyword evidence="9" id="KW-1185">Reference proteome</keyword>
<dbReference type="Proteomes" id="UP001248709">
    <property type="component" value="Unassembled WGS sequence"/>
</dbReference>
<feature type="transmembrane region" description="Helical" evidence="7">
    <location>
        <begin position="231"/>
        <end position="251"/>
    </location>
</feature>
<accession>A0ABU3HCN3</accession>
<dbReference type="PANTHER" id="PTHR30589:SF0">
    <property type="entry name" value="PHOSPHATIDYLGLYCEROL--PROLIPOPROTEIN DIACYLGLYCERYL TRANSFERASE"/>
    <property type="match status" value="1"/>
</dbReference>
<evidence type="ECO:0000313" key="9">
    <source>
        <dbReference type="Proteomes" id="UP001248709"/>
    </source>
</evidence>
<evidence type="ECO:0000256" key="3">
    <source>
        <dbReference type="ARBA" id="ARBA00022679"/>
    </source>
</evidence>
<evidence type="ECO:0000256" key="7">
    <source>
        <dbReference type="HAMAP-Rule" id="MF_01147"/>
    </source>
</evidence>
<evidence type="ECO:0000256" key="4">
    <source>
        <dbReference type="ARBA" id="ARBA00022692"/>
    </source>
</evidence>
<evidence type="ECO:0000256" key="2">
    <source>
        <dbReference type="ARBA" id="ARBA00022475"/>
    </source>
</evidence>
<keyword evidence="4 7" id="KW-0812">Transmembrane</keyword>
<dbReference type="EC" id="2.5.1.145" evidence="7"/>
<comment type="caution">
    <text evidence="8">The sequence shown here is derived from an EMBL/GenBank/DDBJ whole genome shotgun (WGS) entry which is preliminary data.</text>
</comment>
<dbReference type="PANTHER" id="PTHR30589">
    <property type="entry name" value="PROLIPOPROTEIN DIACYLGLYCERYL TRANSFERASE"/>
    <property type="match status" value="1"/>
</dbReference>
<reference evidence="8 9" key="1">
    <citation type="submission" date="2023-07" db="EMBL/GenBank/DDBJ databases">
        <title>Genomic Encyclopedia of Type Strains, Phase IV (KMG-IV): sequencing the most valuable type-strain genomes for metagenomic binning, comparative biology and taxonomic classification.</title>
        <authorList>
            <person name="Goeker M."/>
        </authorList>
    </citation>
    <scope>NUCLEOTIDE SEQUENCE [LARGE SCALE GENOMIC DNA]</scope>
    <source>
        <strain evidence="8 9">T98</strain>
    </source>
</reference>
<evidence type="ECO:0000256" key="1">
    <source>
        <dbReference type="ARBA" id="ARBA00007150"/>
    </source>
</evidence>
<feature type="transmembrane region" description="Helical" evidence="7">
    <location>
        <begin position="195"/>
        <end position="211"/>
    </location>
</feature>
<dbReference type="Pfam" id="PF01790">
    <property type="entry name" value="LGT"/>
    <property type="match status" value="1"/>
</dbReference>
<sequence length="269" mass="30024">MMMRVTLFEVGGFSVHSYGVIVALAVLLALGVAHSLTKNTIYQEHLLESFYYAIVAAIIGARVWHVFFFQWGYYSNHLGQIFAIWNGGISIMGAIIGGASGIAIYAWRKKLSFWEFADHLAPALVLGQALGRIACLLNGDAFGSPTGSGYGIVYPEGTMAYERYGSQPLWPAEIWEGQWDLVVFALLLILRNKKLPNGVLFLIYNILYAFGRFMLEYLRGDSPRYALQWTAGQWTSVILILGSLILIAYCYTRSRPGRQIPTESEEDNA</sequence>
<comment type="subcellular location">
    <subcellularLocation>
        <location evidence="7">Cell membrane</location>
        <topology evidence="7">Multi-pass membrane protein</topology>
    </subcellularLocation>
</comment>
<comment type="similarity">
    <text evidence="1 7">Belongs to the Lgt family.</text>
</comment>
<evidence type="ECO:0000313" key="8">
    <source>
        <dbReference type="EMBL" id="MDT3427787.1"/>
    </source>
</evidence>
<feature type="transmembrane region" description="Helical" evidence="7">
    <location>
        <begin position="49"/>
        <end position="71"/>
    </location>
</feature>
<keyword evidence="2 7" id="KW-1003">Cell membrane</keyword>
<dbReference type="EMBL" id="JAUSUY010000014">
    <property type="protein sequence ID" value="MDT3427787.1"/>
    <property type="molecule type" value="Genomic_DNA"/>
</dbReference>
<feature type="transmembrane region" description="Helical" evidence="7">
    <location>
        <begin position="15"/>
        <end position="37"/>
    </location>
</feature>
<protein>
    <recommendedName>
        <fullName evidence="7">Phosphatidylglycerol--prolipoprotein diacylglyceryl transferase</fullName>
        <ecNumber evidence="7">2.5.1.145</ecNumber>
    </recommendedName>
</protein>
<dbReference type="RefSeq" id="WP_232238730.1">
    <property type="nucleotide sequence ID" value="NZ_JAUSUY010000014.1"/>
</dbReference>
<keyword evidence="5 7" id="KW-1133">Transmembrane helix</keyword>
<comment type="function">
    <text evidence="7">Catalyzes the transfer of the diacylglyceryl group from phosphatidylglycerol to the sulfhydryl group of the N-terminal cysteine of a prolipoprotein, the first step in the formation of mature lipoproteins.</text>
</comment>
<dbReference type="InterPro" id="IPR001640">
    <property type="entry name" value="Lgt"/>
</dbReference>
<dbReference type="GO" id="GO:0016740">
    <property type="term" value="F:transferase activity"/>
    <property type="evidence" value="ECO:0007669"/>
    <property type="project" value="UniProtKB-KW"/>
</dbReference>
<evidence type="ECO:0000256" key="6">
    <source>
        <dbReference type="ARBA" id="ARBA00023136"/>
    </source>
</evidence>
<evidence type="ECO:0000256" key="5">
    <source>
        <dbReference type="ARBA" id="ARBA00022989"/>
    </source>
</evidence>
<comment type="catalytic activity">
    <reaction evidence="7">
        <text>L-cysteinyl-[prolipoprotein] + a 1,2-diacyl-sn-glycero-3-phospho-(1'-sn-glycerol) = an S-1,2-diacyl-sn-glyceryl-L-cysteinyl-[prolipoprotein] + sn-glycerol 1-phosphate + H(+)</text>
        <dbReference type="Rhea" id="RHEA:56712"/>
        <dbReference type="Rhea" id="RHEA-COMP:14679"/>
        <dbReference type="Rhea" id="RHEA-COMP:14680"/>
        <dbReference type="ChEBI" id="CHEBI:15378"/>
        <dbReference type="ChEBI" id="CHEBI:29950"/>
        <dbReference type="ChEBI" id="CHEBI:57685"/>
        <dbReference type="ChEBI" id="CHEBI:64716"/>
        <dbReference type="ChEBI" id="CHEBI:140658"/>
        <dbReference type="EC" id="2.5.1.145"/>
    </reaction>
</comment>
<comment type="pathway">
    <text evidence="7">Protein modification; lipoprotein biosynthesis (diacylglyceryl transfer).</text>
</comment>
<keyword evidence="6 7" id="KW-0472">Membrane</keyword>
<keyword evidence="3 7" id="KW-0808">Transferase</keyword>
<dbReference type="NCBIfam" id="TIGR00544">
    <property type="entry name" value="lgt"/>
    <property type="match status" value="1"/>
</dbReference>
<proteinExistence type="inferred from homology"/>
<name>A0ABU3HCN3_9BACL</name>
<organism evidence="8 9">
    <name type="scientific">Paenibacillus forsythiae</name>
    <dbReference type="NCBI Taxonomy" id="365616"/>
    <lineage>
        <taxon>Bacteria</taxon>
        <taxon>Bacillati</taxon>
        <taxon>Bacillota</taxon>
        <taxon>Bacilli</taxon>
        <taxon>Bacillales</taxon>
        <taxon>Paenibacillaceae</taxon>
        <taxon>Paenibacillus</taxon>
    </lineage>
</organism>
<dbReference type="HAMAP" id="MF_01147">
    <property type="entry name" value="Lgt"/>
    <property type="match status" value="1"/>
</dbReference>
<gene>
    <name evidence="7" type="primary">lgt</name>
    <name evidence="8" type="ORF">J2Z22_003363</name>
</gene>